<keyword evidence="3" id="KW-0804">Transcription</keyword>
<keyword evidence="1" id="KW-0805">Transcription regulation</keyword>
<dbReference type="InterPro" id="IPR028082">
    <property type="entry name" value="Peripla_BP_I"/>
</dbReference>
<evidence type="ECO:0000313" key="6">
    <source>
        <dbReference type="Proteomes" id="UP000204551"/>
    </source>
</evidence>
<reference evidence="5 6" key="1">
    <citation type="submission" date="2017-07" db="EMBL/GenBank/DDBJ databases">
        <title>Genome Sequence of Arenibacter algicola Strain SMS7 Isolated from a culture of the Diatom Skeletonema marinoi.</title>
        <authorList>
            <person name="Topel M."/>
            <person name="Pinder M.I.M."/>
            <person name="Johansson O.N."/>
            <person name="Kourtchenko O."/>
            <person name="Godhe A."/>
            <person name="Clarke A.K."/>
        </authorList>
    </citation>
    <scope>NUCLEOTIDE SEQUENCE [LARGE SCALE GENOMIC DNA]</scope>
    <source>
        <strain evidence="5 6">SMS7</strain>
    </source>
</reference>
<keyword evidence="2" id="KW-0238">DNA-binding</keyword>
<dbReference type="SUPFAM" id="SSF53822">
    <property type="entry name" value="Periplasmic binding protein-like I"/>
    <property type="match status" value="1"/>
</dbReference>
<dbReference type="InterPro" id="IPR036390">
    <property type="entry name" value="WH_DNA-bd_sf"/>
</dbReference>
<dbReference type="SUPFAM" id="SSF46785">
    <property type="entry name" value="Winged helix' DNA-binding domain"/>
    <property type="match status" value="1"/>
</dbReference>
<dbReference type="EMBL" id="CP022515">
    <property type="protein sequence ID" value="ASO06489.1"/>
    <property type="molecule type" value="Genomic_DNA"/>
</dbReference>
<dbReference type="Gene3D" id="1.10.10.10">
    <property type="entry name" value="Winged helix-like DNA-binding domain superfamily/Winged helix DNA-binding domain"/>
    <property type="match status" value="1"/>
</dbReference>
<protein>
    <submittedName>
        <fullName evidence="5">Mannosyl-D-glycerate transport/metabolism system repressor MngR</fullName>
    </submittedName>
</protein>
<evidence type="ECO:0000256" key="1">
    <source>
        <dbReference type="ARBA" id="ARBA00023015"/>
    </source>
</evidence>
<evidence type="ECO:0000256" key="3">
    <source>
        <dbReference type="ARBA" id="ARBA00023163"/>
    </source>
</evidence>
<dbReference type="PROSITE" id="PS50949">
    <property type="entry name" value="HTH_GNTR"/>
    <property type="match status" value="1"/>
</dbReference>
<feature type="domain" description="HTH gntR-type" evidence="4">
    <location>
        <begin position="15"/>
        <end position="83"/>
    </location>
</feature>
<dbReference type="GO" id="GO:0003677">
    <property type="term" value="F:DNA binding"/>
    <property type="evidence" value="ECO:0007669"/>
    <property type="project" value="UniProtKB-KW"/>
</dbReference>
<name>A0A221UYQ3_9FLAO</name>
<organism evidence="5 6">
    <name type="scientific">Arenibacter algicola</name>
    <dbReference type="NCBI Taxonomy" id="616991"/>
    <lineage>
        <taxon>Bacteria</taxon>
        <taxon>Pseudomonadati</taxon>
        <taxon>Bacteroidota</taxon>
        <taxon>Flavobacteriia</taxon>
        <taxon>Flavobacteriales</taxon>
        <taxon>Flavobacteriaceae</taxon>
        <taxon>Arenibacter</taxon>
    </lineage>
</organism>
<accession>A0A221UYQ3</accession>
<dbReference type="KEGG" id="aalg:AREALGSMS7_03058"/>
<evidence type="ECO:0000256" key="2">
    <source>
        <dbReference type="ARBA" id="ARBA00023125"/>
    </source>
</evidence>
<evidence type="ECO:0000313" key="5">
    <source>
        <dbReference type="EMBL" id="ASO06489.1"/>
    </source>
</evidence>
<dbReference type="SMART" id="SM00345">
    <property type="entry name" value="HTH_GNTR"/>
    <property type="match status" value="1"/>
</dbReference>
<dbReference type="RefSeq" id="WP_093978968.1">
    <property type="nucleotide sequence ID" value="NZ_CP022515.1"/>
</dbReference>
<dbReference type="Pfam" id="PF00392">
    <property type="entry name" value="GntR"/>
    <property type="match status" value="1"/>
</dbReference>
<gene>
    <name evidence="5" type="ORF">AREALGSMS7_03058</name>
</gene>
<dbReference type="GO" id="GO:0003700">
    <property type="term" value="F:DNA-binding transcription factor activity"/>
    <property type="evidence" value="ECO:0007669"/>
    <property type="project" value="InterPro"/>
</dbReference>
<dbReference type="PANTHER" id="PTHR38445:SF9">
    <property type="entry name" value="HTH-TYPE TRANSCRIPTIONAL REPRESSOR YTRA"/>
    <property type="match status" value="1"/>
</dbReference>
<proteinExistence type="predicted"/>
<dbReference type="InterPro" id="IPR000524">
    <property type="entry name" value="Tscrpt_reg_HTH_GntR"/>
</dbReference>
<dbReference type="Proteomes" id="UP000204551">
    <property type="component" value="Chromosome"/>
</dbReference>
<evidence type="ECO:0000259" key="4">
    <source>
        <dbReference type="PROSITE" id="PS50949"/>
    </source>
</evidence>
<dbReference type="PANTHER" id="PTHR38445">
    <property type="entry name" value="HTH-TYPE TRANSCRIPTIONAL REPRESSOR YTRA"/>
    <property type="match status" value="1"/>
</dbReference>
<dbReference type="InterPro" id="IPR036388">
    <property type="entry name" value="WH-like_DNA-bd_sf"/>
</dbReference>
<sequence>MNMLTDLKFDLDPKKPIYVQIADCFISNISNGSIKKNEQLPSINMFSKKYKVSRDTVEKAYKVLKVKNVVVAKKGKGTYVNNTELMHKQTVLFLINRLSTYNLKVYSSFINYIGDRHFADIEVYHCDATLFMNLIENSIEKYDYYFILPHFEIANHQQSSFKREYLEVIKRVPCEKLIIMDDNNLKIGWEIIQIIQDFENDIYEALKKGREKIKTYKKLILILPENTIYPYLKKVTKGCKRFCIEQAIDFEISIKKYEGVSINRGDLYFVVEDDDLVNLMDIIKAKNLVLGTDIGIISINETPLKKLLGITVVSTNFNEIGKTVAGMIHNDKKGKIKHPYSFIDRASI</sequence>
<dbReference type="AlphaFoldDB" id="A0A221UYQ3"/>